<evidence type="ECO:0000313" key="6">
    <source>
        <dbReference type="EMBL" id="QNS08968.1"/>
    </source>
</evidence>
<feature type="domain" description="Endo-alpha-N-acetylgalactosaminidase" evidence="3">
    <location>
        <begin position="860"/>
        <end position="1001"/>
    </location>
</feature>
<dbReference type="EMBL" id="CP061281">
    <property type="protein sequence ID" value="QNS08968.1"/>
    <property type="molecule type" value="Genomic_DNA"/>
</dbReference>
<dbReference type="Proteomes" id="UP000516428">
    <property type="component" value="Chromosome"/>
</dbReference>
<dbReference type="SMR" id="A0A7H1BJR3"/>
<evidence type="ECO:0000259" key="2">
    <source>
        <dbReference type="Pfam" id="PF17451"/>
    </source>
</evidence>
<dbReference type="Gene3D" id="2.60.120.260">
    <property type="entry name" value="Galactose-binding domain-like"/>
    <property type="match status" value="2"/>
</dbReference>
<dbReference type="InterPro" id="IPR040633">
    <property type="entry name" value="Gal_mutarotas_3"/>
</dbReference>
<protein>
    <recommendedName>
        <fullName evidence="8">WW domain-containing protein</fullName>
    </recommendedName>
</protein>
<dbReference type="KEGG" id="sxn:IAG42_26735"/>
<feature type="domain" description="Endo-alpha-N-acetylgalactosaminidase" evidence="5">
    <location>
        <begin position="706"/>
        <end position="840"/>
    </location>
</feature>
<evidence type="ECO:0000259" key="3">
    <source>
        <dbReference type="Pfam" id="PF17974"/>
    </source>
</evidence>
<evidence type="ECO:0000313" key="7">
    <source>
        <dbReference type="Proteomes" id="UP000516428"/>
    </source>
</evidence>
<dbReference type="Gene3D" id="2.70.98.10">
    <property type="match status" value="1"/>
</dbReference>
<keyword evidence="7" id="KW-1185">Reference proteome</keyword>
<dbReference type="AlphaFoldDB" id="A0A7H1BJR3"/>
<feature type="domain" description="Galactose mutarotase-like fold" evidence="4">
    <location>
        <begin position="39"/>
        <end position="279"/>
    </location>
</feature>
<name>A0A7H1BJR3_9ACTN</name>
<dbReference type="Pfam" id="PF21466">
    <property type="entry name" value="GH101_dom-5"/>
    <property type="match status" value="1"/>
</dbReference>
<dbReference type="GO" id="GO:0030246">
    <property type="term" value="F:carbohydrate binding"/>
    <property type="evidence" value="ECO:0007669"/>
    <property type="project" value="InterPro"/>
</dbReference>
<dbReference type="InterPro" id="IPR025706">
    <property type="entry name" value="Endoa_GalNAc"/>
</dbReference>
<dbReference type="Pfam" id="PF18080">
    <property type="entry name" value="Gal_mutarotas_3"/>
    <property type="match status" value="1"/>
</dbReference>
<dbReference type="Pfam" id="PF17451">
    <property type="entry name" value="Glyco_hyd_101C"/>
    <property type="match status" value="1"/>
</dbReference>
<dbReference type="InterPro" id="IPR014718">
    <property type="entry name" value="GH-type_carb-bd"/>
</dbReference>
<dbReference type="Gene3D" id="3.20.20.80">
    <property type="entry name" value="Glycosidases"/>
    <property type="match status" value="1"/>
</dbReference>
<dbReference type="InterPro" id="IPR035364">
    <property type="entry name" value="Beta_sandwich_GH101"/>
</dbReference>
<evidence type="ECO:0008006" key="8">
    <source>
        <dbReference type="Google" id="ProtNLM"/>
    </source>
</evidence>
<feature type="domain" description="Glycosyl hydrolase 101 beta-sandwich" evidence="2">
    <location>
        <begin position="558"/>
        <end position="661"/>
    </location>
</feature>
<dbReference type="InterPro" id="IPR040502">
    <property type="entry name" value="GH101_dom-6"/>
</dbReference>
<reference evidence="6 7" key="1">
    <citation type="submission" date="2020-09" db="EMBL/GenBank/DDBJ databases">
        <title>A novel species.</title>
        <authorList>
            <person name="Gao J."/>
        </authorList>
    </citation>
    <scope>NUCLEOTIDE SEQUENCE [LARGE SCALE GENOMIC DNA]</scope>
    <source>
        <strain evidence="6 7">CRXT-Y-14</strain>
    </source>
</reference>
<proteinExistence type="predicted"/>
<evidence type="ECO:0000259" key="4">
    <source>
        <dbReference type="Pfam" id="PF18080"/>
    </source>
</evidence>
<dbReference type="Pfam" id="PF17974">
    <property type="entry name" value="GalBD_like"/>
    <property type="match status" value="1"/>
</dbReference>
<dbReference type="CDD" id="cd14244">
    <property type="entry name" value="GH_101_like"/>
    <property type="match status" value="1"/>
</dbReference>
<evidence type="ECO:0000259" key="1">
    <source>
        <dbReference type="Pfam" id="PF12905"/>
    </source>
</evidence>
<sequence>MAAGAVGGAGLALGLGGVARAATLEATAAAAATDTEAVIRSASLTVRVGTAFPRIASYTARATDRTLYAQEDAVTQLLVNNTPYTPRVTSRTESDRIAYTLTLDEGPRIDAEIAVEDWTVTFRVTAIHDTDALRVRTLQIPGLQLVSVRSTQDSATLATARVEIDKAKSGDATVRVTTDSRPDETAAGIAYAVAHTSELGAAVENNASYDYPSRTPGANWENGRFWRQVVQRDGYVKAGISNGQWTYRADTAADDDTEPLPWAKVIVTGDRNGDGVVDWQDAAIAFRDIAHTPLGADRQYQRVVAHITYNIGSVAGNPFLVTLDHVKRIHLATDGLRQFTLLKGYQSEGHDAAHPDYGGHYNERAGGLDDLNTLVRTGKKWDSDFAVHINFTESYPEARAFSEQLVDKTNKQWAWMDQSYRINNRWDLVSGGTEKRLKQLRDEVDDGLNTLYVDVFRDSGWIGDRFQRILRDQGWQVTTEWGHGLERSALWAHWANDVTYGADSSRGVNSRLIRFMRHHQKDVFADKFPLLGTARLGDFEAWQNKTDWTAFYRLIWSHTLPVKYLQARAIKTWADDEITFFGAGDTKVTATADGTRTVTTDGRTVLTGDTYLLPWDPRRALDPAKLYHYNPEGGSTTWRLPRAWAASRTRVALYRLTDQGRVFVAHVPVTGDGTVTLKADPDQPYVLYKDRADLDRDPLWGEGTPVRDPGFNSGSLHGWTVTGACAVERSATGQYEAWAGTDGAAASLAQTLRGLRPGQSYVASVQALVGDTAGERRTATLEITTAEGSREVVMESSTAVNKQSCDLKLNTRFQRMFVHFTVPEQGGDVTLALKVADGPARVAFDNVRVARATLPATQPGTLVHQDFEDVPDGIFPFIASTSRAHLAEKHAPYTQAGWNGTKTDDVLTGNWSLKARLTGTGLVYRTIPATVPFTPGKRYKVAFLYQSETTATWTTAVDEPAARTLRSDALARTTEGTAEFAYEFTAPDQGDAWVGLTSNASDGGAVVIDRFTVTELD</sequence>
<evidence type="ECO:0000259" key="5">
    <source>
        <dbReference type="Pfam" id="PF21466"/>
    </source>
</evidence>
<dbReference type="Pfam" id="PF12905">
    <property type="entry name" value="Glyco_hydro_101"/>
    <property type="match status" value="1"/>
</dbReference>
<organism evidence="6 7">
    <name type="scientific">Streptomyces xanthii</name>
    <dbReference type="NCBI Taxonomy" id="2768069"/>
    <lineage>
        <taxon>Bacteria</taxon>
        <taxon>Bacillati</taxon>
        <taxon>Actinomycetota</taxon>
        <taxon>Actinomycetes</taxon>
        <taxon>Kitasatosporales</taxon>
        <taxon>Streptomycetaceae</taxon>
        <taxon>Streptomyces</taxon>
    </lineage>
</organism>
<dbReference type="InterPro" id="IPR013780">
    <property type="entry name" value="Glyco_hydro_b"/>
</dbReference>
<accession>A0A7H1BJR3</accession>
<dbReference type="InterPro" id="IPR049314">
    <property type="entry name" value="GH101_dom-5"/>
</dbReference>
<dbReference type="GO" id="GO:0033926">
    <property type="term" value="F:endo-alpha-N-acetylgalactosaminidase activity"/>
    <property type="evidence" value="ECO:0007669"/>
    <property type="project" value="InterPro"/>
</dbReference>
<gene>
    <name evidence="6" type="ORF">IAG42_26735</name>
</gene>
<feature type="domain" description="Endo-alpha-N-acetylgalactosaminidase" evidence="1">
    <location>
        <begin position="280"/>
        <end position="552"/>
    </location>
</feature>
<dbReference type="Gene3D" id="2.60.40.1180">
    <property type="entry name" value="Golgi alpha-mannosidase II"/>
    <property type="match status" value="1"/>
</dbReference>